<comment type="caution">
    <text evidence="3">The sequence shown here is derived from an EMBL/GenBank/DDBJ whole genome shotgun (WGS) entry which is preliminary data.</text>
</comment>
<reference evidence="3" key="1">
    <citation type="submission" date="2020-09" db="EMBL/GenBank/DDBJ databases">
        <title>Novel species in genus Aeromicrobium.</title>
        <authorList>
            <person name="Zhang G."/>
        </authorList>
    </citation>
    <scope>NUCLEOTIDE SEQUENCE</scope>
    <source>
        <strain evidence="3">Zg-636</strain>
    </source>
</reference>
<feature type="transmembrane region" description="Helical" evidence="1">
    <location>
        <begin position="323"/>
        <end position="342"/>
    </location>
</feature>
<feature type="transmembrane region" description="Helical" evidence="1">
    <location>
        <begin position="37"/>
        <end position="58"/>
    </location>
</feature>
<evidence type="ECO:0000256" key="1">
    <source>
        <dbReference type="SAM" id="Phobius"/>
    </source>
</evidence>
<gene>
    <name evidence="3" type="ORF">IBG24_13345</name>
</gene>
<feature type="transmembrane region" description="Helical" evidence="1">
    <location>
        <begin position="260"/>
        <end position="277"/>
    </location>
</feature>
<dbReference type="EMBL" id="JACTVM010000004">
    <property type="protein sequence ID" value="MBC9227299.1"/>
    <property type="molecule type" value="Genomic_DNA"/>
</dbReference>
<proteinExistence type="predicted"/>
<sequence length="655" mass="68801">MTTVTGWGRITTSWCTIAGAAMVLLVLGAYWPGRLPGASAGAEVLLVAAGALMAQLLLVERDRPLGAVVATGARLAVPPLLVLVATGIAVQRLVDLREWAGPLRDVRDAAIGIVNLGPIDEASPVAGFWIIALLAQSAVLLLLLRPLVSRWRTRAGLALVAVLTAASFGWWVVGGDDLAAARFWPVGCGVLVALLAGRWPLPSGPVAAAAGWLGALGLGAVALVGPVPRLEVLAGVAAGVVLVATARSSTSPGGLLRGRTATWFAWLAWAGFCWAWPALSLAPEAADRDLGLRDRAGLLVVVGVVALLTWALVAGVRSVVRHGVAWAALAAACLLAAVLVTVPGSERLDAIETDAARTEALLTADLPECFGALTMAARAEGRDCRNGELEGVLHPPLDRAGADFEAYLDCWSRPDDANLNLCDLGGPAQGPRVLVLGDSHARVLLGAFRRLAEHGVMEVTAAAKASCAWSTLPVRDSKDPLRGPLCDQWRVKLTTWLEQHVDEYDVIVTTAYAGRMKGSESAQVRGLVEAWEPAARAGVPIVALRDNPRLPGDTLECLSGTEPDDWARCDVARDDIVPDFDPFEPAAARVDGAHFVDTWPFFCREDVCPAVIGGVNVFRDYNHVSATYAGTLAAPLHREIARTGVLDAVHRSAAG</sequence>
<dbReference type="InterPro" id="IPR043968">
    <property type="entry name" value="SGNH"/>
</dbReference>
<protein>
    <recommendedName>
        <fullName evidence="2">SGNH domain-containing protein</fullName>
    </recommendedName>
</protein>
<feature type="transmembrane region" description="Helical" evidence="1">
    <location>
        <begin position="126"/>
        <end position="144"/>
    </location>
</feature>
<feature type="transmembrane region" description="Helical" evidence="1">
    <location>
        <begin position="65"/>
        <end position="90"/>
    </location>
</feature>
<evidence type="ECO:0000313" key="4">
    <source>
        <dbReference type="Proteomes" id="UP000620591"/>
    </source>
</evidence>
<feature type="transmembrane region" description="Helical" evidence="1">
    <location>
        <begin position="206"/>
        <end position="224"/>
    </location>
</feature>
<keyword evidence="1" id="KW-0812">Transmembrane</keyword>
<feature type="domain" description="SGNH" evidence="2">
    <location>
        <begin position="416"/>
        <end position="635"/>
    </location>
</feature>
<dbReference type="Proteomes" id="UP000620591">
    <property type="component" value="Unassembled WGS sequence"/>
</dbReference>
<evidence type="ECO:0000259" key="2">
    <source>
        <dbReference type="Pfam" id="PF19040"/>
    </source>
</evidence>
<feature type="transmembrane region" description="Helical" evidence="1">
    <location>
        <begin position="12"/>
        <end position="31"/>
    </location>
</feature>
<name>A0A8I0EXB8_9ACTN</name>
<evidence type="ECO:0000313" key="3">
    <source>
        <dbReference type="EMBL" id="MBC9227299.1"/>
    </source>
</evidence>
<keyword evidence="1" id="KW-0472">Membrane</keyword>
<dbReference type="AlphaFoldDB" id="A0A8I0EXB8"/>
<accession>A0A8I0EXB8</accession>
<keyword evidence="1" id="KW-1133">Transmembrane helix</keyword>
<organism evidence="3 4">
    <name type="scientific">Aeromicrobium senzhongii</name>
    <dbReference type="NCBI Taxonomy" id="2663859"/>
    <lineage>
        <taxon>Bacteria</taxon>
        <taxon>Bacillati</taxon>
        <taxon>Actinomycetota</taxon>
        <taxon>Actinomycetes</taxon>
        <taxon>Propionibacteriales</taxon>
        <taxon>Nocardioidaceae</taxon>
        <taxon>Aeromicrobium</taxon>
    </lineage>
</organism>
<feature type="transmembrane region" description="Helical" evidence="1">
    <location>
        <begin position="179"/>
        <end position="199"/>
    </location>
</feature>
<feature type="transmembrane region" description="Helical" evidence="1">
    <location>
        <begin position="230"/>
        <end position="248"/>
    </location>
</feature>
<dbReference type="Pfam" id="PF19040">
    <property type="entry name" value="SGNH"/>
    <property type="match status" value="1"/>
</dbReference>
<feature type="transmembrane region" description="Helical" evidence="1">
    <location>
        <begin position="297"/>
        <end position="316"/>
    </location>
</feature>
<feature type="transmembrane region" description="Helical" evidence="1">
    <location>
        <begin position="156"/>
        <end position="173"/>
    </location>
</feature>